<organism evidence="2 3">
    <name type="scientific">SAR86 cluster bacterium</name>
    <dbReference type="NCBI Taxonomy" id="2030880"/>
    <lineage>
        <taxon>Bacteria</taxon>
        <taxon>Pseudomonadati</taxon>
        <taxon>Pseudomonadota</taxon>
        <taxon>Gammaproteobacteria</taxon>
        <taxon>SAR86 cluster</taxon>
    </lineage>
</organism>
<protein>
    <submittedName>
        <fullName evidence="2">DUF3089 domain-containing protein</fullName>
    </submittedName>
</protein>
<feature type="compositionally biased region" description="Low complexity" evidence="1">
    <location>
        <begin position="13"/>
        <end position="22"/>
    </location>
</feature>
<dbReference type="InterPro" id="IPR029058">
    <property type="entry name" value="AB_hydrolase_fold"/>
</dbReference>
<reference evidence="2 3" key="1">
    <citation type="journal article" date="2018" name="Microbiome">
        <title>Fine metagenomic profile of the Mediterranean stratified and mixed water columns revealed by assembly and recruitment.</title>
        <authorList>
            <person name="Haro-Moreno J.M."/>
            <person name="Lopez-Perez M."/>
            <person name="De La Torre J.R."/>
            <person name="Picazo A."/>
            <person name="Camacho A."/>
            <person name="Rodriguez-Valera F."/>
        </authorList>
    </citation>
    <scope>NUCLEOTIDE SEQUENCE [LARGE SCALE GENOMIC DNA]</scope>
    <source>
        <strain evidence="2">MED-G83</strain>
    </source>
</reference>
<evidence type="ECO:0000256" key="1">
    <source>
        <dbReference type="SAM" id="MobiDB-lite"/>
    </source>
</evidence>
<gene>
    <name evidence="2" type="ORF">DBW97_01845</name>
</gene>
<evidence type="ECO:0000313" key="3">
    <source>
        <dbReference type="Proteomes" id="UP000252147"/>
    </source>
</evidence>
<sequence>MEDFFTSITPKRNFNTSSTPPSPNYNSLDFWSAHPDKSSYATLQPDTKTKNSHEVDCFYVHPTGFYLKEWNAPLDLENSAYDRVDLTLATQASAYSSGCNIYAPHYRQATYAAIATNQADNSLKALNLAYEDIKNAFDYYLKNFNQDKPFILASHSQGSLHCQRLISEKAFKNIFKSRMIAAYLIGYPLEKKLLIDNHYKASDFPIETGCIIQFCTVGVGASSLSLGGIKKRLKYWKFNGESYALDEINDLASTNPVSWGRSQDWSVVPKDSFIMPRVTGKSVYFNFSAVNRTSPKITEIKFAADQNIDIRLRDDGLLESKGSSIERILKRDITGNRDLHIWDYQLFWGQLRENSQKRIKEFLKNNG</sequence>
<comment type="caution">
    <text evidence="2">The sequence shown here is derived from an EMBL/GenBank/DDBJ whole genome shotgun (WGS) entry which is preliminary data.</text>
</comment>
<feature type="compositionally biased region" description="Polar residues" evidence="1">
    <location>
        <begin position="1"/>
        <end position="12"/>
    </location>
</feature>
<evidence type="ECO:0000313" key="2">
    <source>
        <dbReference type="EMBL" id="RCL38779.1"/>
    </source>
</evidence>
<name>A0A368BN79_9GAMM</name>
<dbReference type="Pfam" id="PF11288">
    <property type="entry name" value="DUF3089"/>
    <property type="match status" value="1"/>
</dbReference>
<dbReference type="AlphaFoldDB" id="A0A368BN79"/>
<feature type="region of interest" description="Disordered" evidence="1">
    <location>
        <begin position="1"/>
        <end position="22"/>
    </location>
</feature>
<dbReference type="SUPFAM" id="SSF53474">
    <property type="entry name" value="alpha/beta-Hydrolases"/>
    <property type="match status" value="1"/>
</dbReference>
<proteinExistence type="predicted"/>
<accession>A0A368BN79</accession>
<dbReference type="InterPro" id="IPR021440">
    <property type="entry name" value="DUF3089"/>
</dbReference>
<dbReference type="EMBL" id="QOPD01000002">
    <property type="protein sequence ID" value="RCL38779.1"/>
    <property type="molecule type" value="Genomic_DNA"/>
</dbReference>
<dbReference type="Proteomes" id="UP000252147">
    <property type="component" value="Unassembled WGS sequence"/>
</dbReference>